<dbReference type="CDD" id="cd05250">
    <property type="entry name" value="CC3_like_SDR_a"/>
    <property type="match status" value="1"/>
</dbReference>
<sequence>MTEQRKTALLAGASGLVGAQLLKDLLEKQQYSQVKVLVRNPLSLEHPRMEQIVVDFDELGSSLQHFQVDDVYCTLGTTIKKAGTQEAFKKVDLDYPLALAKLAKQGGAQRFLMVTALGANPRSGNFYSRVKGEVEESVRDIGLPALHIFRPSLLLGDRKEFRLVEKLAIILSPLFKLVMRGRLRRYRPVHAAIVARAMAVKGSTLQEGVFIYESDQIAEIGG</sequence>
<reference evidence="2 3" key="1">
    <citation type="submission" date="2021-07" db="EMBL/GenBank/DDBJ databases">
        <title>Paenibacillus radiodurans sp. nov., isolated from the southeastern edge of Tengger Desert.</title>
        <authorList>
            <person name="Zhang G."/>
        </authorList>
    </citation>
    <scope>NUCLEOTIDE SEQUENCE [LARGE SCALE GENOMIC DNA]</scope>
    <source>
        <strain evidence="2 3">DT7-4</strain>
    </source>
</reference>
<dbReference type="PANTHER" id="PTHR14097">
    <property type="entry name" value="OXIDOREDUCTASE HTATIP2"/>
    <property type="match status" value="1"/>
</dbReference>
<gene>
    <name evidence="2" type="ORF">K0T92_11915</name>
</gene>
<name>A0ABS7D690_9BACL</name>
<dbReference type="Proteomes" id="UP000812277">
    <property type="component" value="Unassembled WGS sequence"/>
</dbReference>
<dbReference type="Gene3D" id="3.40.50.720">
    <property type="entry name" value="NAD(P)-binding Rossmann-like Domain"/>
    <property type="match status" value="1"/>
</dbReference>
<dbReference type="EMBL" id="JAHZIJ010000007">
    <property type="protein sequence ID" value="MBW7475457.1"/>
    <property type="molecule type" value="Genomic_DNA"/>
</dbReference>
<dbReference type="RefSeq" id="WP_219872700.1">
    <property type="nucleotide sequence ID" value="NZ_JAHZIJ010000007.1"/>
</dbReference>
<dbReference type="SUPFAM" id="SSF51735">
    <property type="entry name" value="NAD(P)-binding Rossmann-fold domains"/>
    <property type="match status" value="1"/>
</dbReference>
<protein>
    <submittedName>
        <fullName evidence="2">Oxidoreductase</fullName>
    </submittedName>
</protein>
<evidence type="ECO:0000313" key="2">
    <source>
        <dbReference type="EMBL" id="MBW7475457.1"/>
    </source>
</evidence>
<organism evidence="2 3">
    <name type="scientific">Paenibacillus oenotherae</name>
    <dbReference type="NCBI Taxonomy" id="1435645"/>
    <lineage>
        <taxon>Bacteria</taxon>
        <taxon>Bacillati</taxon>
        <taxon>Bacillota</taxon>
        <taxon>Bacilli</taxon>
        <taxon>Bacillales</taxon>
        <taxon>Paenibacillaceae</taxon>
        <taxon>Paenibacillus</taxon>
    </lineage>
</organism>
<accession>A0ABS7D690</accession>
<keyword evidence="3" id="KW-1185">Reference proteome</keyword>
<dbReference type="PANTHER" id="PTHR14097:SF7">
    <property type="entry name" value="OXIDOREDUCTASE HTATIP2"/>
    <property type="match status" value="1"/>
</dbReference>
<feature type="domain" description="NAD(P)-binding" evidence="1">
    <location>
        <begin position="12"/>
        <end position="130"/>
    </location>
</feature>
<comment type="caution">
    <text evidence="2">The sequence shown here is derived from an EMBL/GenBank/DDBJ whole genome shotgun (WGS) entry which is preliminary data.</text>
</comment>
<proteinExistence type="predicted"/>
<dbReference type="InterPro" id="IPR036291">
    <property type="entry name" value="NAD(P)-bd_dom_sf"/>
</dbReference>
<evidence type="ECO:0000313" key="3">
    <source>
        <dbReference type="Proteomes" id="UP000812277"/>
    </source>
</evidence>
<dbReference type="Pfam" id="PF13460">
    <property type="entry name" value="NAD_binding_10"/>
    <property type="match status" value="1"/>
</dbReference>
<dbReference type="InterPro" id="IPR016040">
    <property type="entry name" value="NAD(P)-bd_dom"/>
</dbReference>
<evidence type="ECO:0000259" key="1">
    <source>
        <dbReference type="Pfam" id="PF13460"/>
    </source>
</evidence>